<dbReference type="Pfam" id="PF02801">
    <property type="entry name" value="Ketoacyl-synt_C"/>
    <property type="match status" value="1"/>
</dbReference>
<dbReference type="GO" id="GO:0016491">
    <property type="term" value="F:oxidoreductase activity"/>
    <property type="evidence" value="ECO:0007669"/>
    <property type="project" value="UniProtKB-KW"/>
</dbReference>
<dbReference type="InterPro" id="IPR000873">
    <property type="entry name" value="AMP-dep_synth/lig_dom"/>
</dbReference>
<dbReference type="SUPFAM" id="SSF55048">
    <property type="entry name" value="Probable ACP-binding domain of malonyl-CoA ACP transacylase"/>
    <property type="match status" value="1"/>
</dbReference>
<keyword evidence="2" id="KW-0597">Phosphoprotein</keyword>
<dbReference type="InterPro" id="IPR036736">
    <property type="entry name" value="ACP-like_sf"/>
</dbReference>
<keyword evidence="4" id="KW-0489">Methyltransferase</keyword>
<dbReference type="InterPro" id="IPR020807">
    <property type="entry name" value="PKS_DH"/>
</dbReference>
<dbReference type="Gene3D" id="3.40.47.10">
    <property type="match status" value="1"/>
</dbReference>
<dbReference type="Pfam" id="PF00698">
    <property type="entry name" value="Acyl_transf_1"/>
    <property type="match status" value="1"/>
</dbReference>
<dbReference type="Gene3D" id="3.10.129.110">
    <property type="entry name" value="Polyketide synthase dehydratase"/>
    <property type="match status" value="1"/>
</dbReference>
<evidence type="ECO:0000256" key="1">
    <source>
        <dbReference type="ARBA" id="ARBA00022450"/>
    </source>
</evidence>
<dbReference type="InterPro" id="IPR014043">
    <property type="entry name" value="Acyl_transferase_dom"/>
</dbReference>
<dbReference type="Pfam" id="PF16197">
    <property type="entry name" value="KAsynt_C_assoc"/>
    <property type="match status" value="1"/>
</dbReference>
<dbReference type="InterPro" id="IPR014030">
    <property type="entry name" value="Ketoacyl_synth_N"/>
</dbReference>
<dbReference type="InterPro" id="IPR016035">
    <property type="entry name" value="Acyl_Trfase/lysoPLipase"/>
</dbReference>
<dbReference type="Pfam" id="PF08242">
    <property type="entry name" value="Methyltransf_12"/>
    <property type="match status" value="1"/>
</dbReference>
<keyword evidence="8" id="KW-0511">Multifunctional enzyme</keyword>
<evidence type="ECO:0000259" key="15">
    <source>
        <dbReference type="PROSITE" id="PS52019"/>
    </source>
</evidence>
<feature type="domain" description="Ketosynthase family 3 (KS3)" evidence="14">
    <location>
        <begin position="3"/>
        <end position="435"/>
    </location>
</feature>
<dbReference type="GO" id="GO:0016874">
    <property type="term" value="F:ligase activity"/>
    <property type="evidence" value="ECO:0007669"/>
    <property type="project" value="UniProtKB-KW"/>
</dbReference>
<dbReference type="InterPro" id="IPR016039">
    <property type="entry name" value="Thiolase-like"/>
</dbReference>
<dbReference type="InterPro" id="IPR020841">
    <property type="entry name" value="PKS_Beta-ketoAc_synthase_dom"/>
</dbReference>
<evidence type="ECO:0000256" key="10">
    <source>
        <dbReference type="ARBA" id="ARBA00029454"/>
    </source>
</evidence>
<dbReference type="GO" id="GO:0009403">
    <property type="term" value="P:toxin biosynthetic process"/>
    <property type="evidence" value="ECO:0007669"/>
    <property type="project" value="UniProtKB-ARBA"/>
</dbReference>
<organism evidence="16 17">
    <name type="scientific">Epicoccum nigrum</name>
    <name type="common">Soil fungus</name>
    <name type="synonym">Epicoccum purpurascens</name>
    <dbReference type="NCBI Taxonomy" id="105696"/>
    <lineage>
        <taxon>Eukaryota</taxon>
        <taxon>Fungi</taxon>
        <taxon>Dikarya</taxon>
        <taxon>Ascomycota</taxon>
        <taxon>Pezizomycotina</taxon>
        <taxon>Dothideomycetes</taxon>
        <taxon>Pleosporomycetidae</taxon>
        <taxon>Pleosporales</taxon>
        <taxon>Pleosporineae</taxon>
        <taxon>Didymellaceae</taxon>
        <taxon>Epicoccum</taxon>
    </lineage>
</organism>
<dbReference type="InterPro" id="IPR056501">
    <property type="entry name" value="NAD-bd_HRPKS_sdrA"/>
</dbReference>
<dbReference type="PANTHER" id="PTHR43775:SF20">
    <property type="entry name" value="HYBRID PKS-NRPS SYNTHETASE APDA"/>
    <property type="match status" value="1"/>
</dbReference>
<feature type="region of interest" description="C-terminal hotdog fold" evidence="11">
    <location>
        <begin position="1085"/>
        <end position="1239"/>
    </location>
</feature>
<dbReference type="InterPro" id="IPR045851">
    <property type="entry name" value="AMP-bd_C_sf"/>
</dbReference>
<feature type="region of interest" description="Disordered" evidence="12">
    <location>
        <begin position="2479"/>
        <end position="2541"/>
    </location>
</feature>
<dbReference type="PROSITE" id="PS00455">
    <property type="entry name" value="AMP_BINDING"/>
    <property type="match status" value="1"/>
</dbReference>
<feature type="domain" description="PKS/mFAS DH" evidence="15">
    <location>
        <begin position="935"/>
        <end position="1239"/>
    </location>
</feature>
<dbReference type="PROSITE" id="PS00012">
    <property type="entry name" value="PHOSPHOPANTETHEINE"/>
    <property type="match status" value="1"/>
</dbReference>
<dbReference type="CDD" id="cd00833">
    <property type="entry name" value="PKS"/>
    <property type="match status" value="1"/>
</dbReference>
<sequence length="3981" mass="437110">MSHEPIAIVGSGCRFPGESSSPNKLWNLLRHPRDVSSKIDRFAAASFYHKNGHYHGASNVLDAYLLSEDTRLFDAQLFNIQGGEAASMDPQQRLLIEVVYEALELAGLNMEELSGTDTGVYVGVMCNDFSQLTYSDLDNIPKYAATGTALSILSNRLSYFFNWKGPSMTIDTACSSSLIAVHQAVQLLRSGQSRVAVAAGSNLIFSPTNFIAESNLNMLSPTGRSRMWDNNADGYARGEGVGCVILKRLSDAIADGDDIECIIRETGVNQDGRTPGITMPSSESQAELIRQTYSRAGLNPLLETDRCQYFEAHGTGTKAGDPQEASAIYKAFASDKGSTNDQTLYVGSIKTVIGHTEGTAGIAGLLKASLSIQNGTIPANMLFNELNPAIEPYYGFLQIPTTAKPWPKLPPGVPRRASVNSFGFGGANAHAIIESYTPATTVTERAKTDNPIPILFSANSEKALVTQLRTWIEFLEQQPSSSIDVQDLAWTLSRRPALAQRACFPAASVQALLEKLRTTVETTDKEVGVRNSAKKNKIFGIFTGQGAQWPTMGRGLVHGSPFAEATLKHLDASLQALPEEYRPSWSLYEELFKTGRESRVMQAEYSQPLCTAVQVLLTDMLQAVGVSFEAVVGHSSGEIGAAYTCGYLSAWDAIRVAYLRGRVSHLALANGAMLAVGTSLEDATELCSLPIFRGRLTVAASNSSSSVTLSGDRKAVEKAQMVLDDEGKFTRMLKVDKAYHSHHMEPCSEAYMEAMSRAGIQVLEPKDGPRSRWFSSVLGGAEATPSVVDLAGSYWKDNLVQPVLFSQALDSALASTDAAASLGLVVEVGPHPALKGPASSVIEESCGAVVPYTGVLTRSANDVEALSDGIGAVWCNISSAPTTLSLGALASLFSGSDAKPALLKSVPTYTWDHSRAYFTESRTTKKMLSRPSGHHELLGVRLDGGPSDYRWRNFIKHQEMPWLRGHRIQGQMVFPGAGFASMAVEALKAVVDDERISLLEILDLQVSRAMSLTDDSVGVEILVTLTNVVRDEQQNSVTCDFECCICPDANTPPFAASTAHIRLEMRDSNDSSTPSLAQRLESGLDMNPVDVDLFYNTLASSGYNYSDMFRSITSIQRTKDKSSGVIHVKVPDDYDAPHMTLHPAPLDVAFQTVFGALGSPGDGRLWTTLVPTKIARIKIDPHICKANSGLKSDIAFDAFLSASASKGISGDVDMFNATGQALVQIEGLSLSPLSAMTPQNDRQMVSKMVWGPEKPDAARNFTEWQLENADLTEDAAHFIQRACFFYMKTLHEAISPEERATCEWHPRKYLAWVADTVDEVAAGKHPIIRQEWMHDTLEVMGPMVEAFRKDQDDFSLIIPTIGENLIPWARGELNFLELYRESNILEHIYKNTVGFTEFNEYLGQLVGELAHRFQQMDILELGAGTGSATEAVMRHIEERFRSYTYTDISSAFFPKAENDFKRYAEKFTYSTLDIEKDPTEQQYLAHNYDLIVVSNVLHATKSLETTLCNVRKLLKPGGYLVFLEITDMEPVHPTFVFGTIAGWWVGENDGRRHHPLITKDEWAGLLHKTGFSGLDTATPASGQFMAPQGVMLSQAVDTQMALIRQPFSPSVNTKPALNNLLIIGGRSMAVFQLIEDIQAVLQPFANTVSRVERFDEIEESHFVENQMILCLVELEDPIFDPFTPAKWKAMQVLTEKARNVVWVTQGGLSGTQPYGHMMTGVARCLTSEKPSMMFQLLDFDAQDVADVQSTIIAEAVLRMQISNTWSSLVDPYTPTWTLEREVRIGLNGDMLIPRYLPNHELDARYNASRRVIRSDRVPGDEVTIVDHRGVYELERVLKLEWNLKDQPSLEEIQVDRSLLTAVTVDSVGALFLAVGKLMGSSQSVLALSTSNSSRISTPASWTIGYDAGIDPSLLITEAIHACWIEKILSVTPDNTVMLVHEPPTMHFASALKDAAVDRHLTIHFTTSRRDNGNYTFIHPSRHDRALSRLLPSNLSTFVVMSGEVDKEGIAARMQKQLSSQCTLIDLSVLVTKEAFVRPSRSPETVVPGVLARVSRYLLDSSTASEVASFDEIPIAQVAGTQIPLHQKGKLAVLNWTAGQVVPLRTYPAEDIVQFRSDKTYLLIGLAGQLGISMCDWMAQRGARHIVITSRNPKVNKAWLENIQADGVQVRVESCDATDRRSVLTKYQSICKTMPPIVGVCNGAMIMNDGIIPHMTYERFNQSLRPKVDGTRFLDEIFNKPNLDFFVVFSSLAYVTGNLGQSPYAAANAFMVSIVEGRRARGLAGSILNLAGISGLGYISRTDLGILDRLAKLGYSNMSEWDFLQFFAESVLAGKPGSQSPVYDISSSLHPYDVEQDDHPPAWLPVPAFSYYKRTTRRALDAEDSQEASVRVQLKQQTTKEGVATVLQAGLSASLYKLLNIRPEDNTIRADTRLVDLGIDSLVAVDMRSWFSKELDLDMPVLKLLGGATVEEMVQDTMERLSPGLTPKLKVESGDGPKTLEASQEVQDDSTSGSSPPSSASETRTPSSPSSMSDDGRSEDEKSIAEITNHAASRDLVFEQKQSMGYPSLQFWFLLQQQELLSAFNCTFRIGCRGPVDIDRMSKAVKMLGERHGSMRTAFFDDASNGYEPTQATLALSASPLRLETRNVSNLEEAVQFTDDLQQRYVFDLGRGEVVRIALLSENDQSHYLIIGIHHIAIDGYSFFMFLKELIELYAGRQLEPVQTQWSDMIKEQKLAVDNGSLASEVAFWRKQLIGPHGVPEPLPMLPFAKVQTRVPVSTFKLEEVPMVALDPVVVRAVRERCRKLKVTRFHFFMAVLRLMLMELSGADELCVGMVDAGRSDVRSTKLVGLMANVLPLRFQKKSSQSFSQICRDVRDKAYMALAHSRLPFKAMLEQLGVPLSNQAAPIFQVMMDYLPQKFETPAFAGTTTDEVKSHLNYSMTDMILNVNDFSENEIKLRWSAQTDLYSREAVQTLINTYVKLIERFATSDMDCAAPMSKIEGMLELYDAKQVKDASATSLGNVELDYLRHTASHIIQEMSLKKPDAIALKDGSGVTFTYSQMARRVRQMELALFHPQEKLERVACYQQPTVDWVCSLLAVWKAGATYISLDSRLPESRISTLLDLSKPSVILCCPETLEVTKTFARDCRVLDVKNLPQIPDIQVDIESSATLDAPALIIFTSGSTGTPKCVEIKHSSLANVIQGSLARHCNPGESLVALQQSAVSFDLCFGQVLMGLCSGGTLMVASRDQRSDPQEICKIIRDESISFVIATPSELAYWFRYGKTELNEATGLKYAFSGGEALPATLKTSFRELKKDVKLVNVFGPAEASVWCTTAEIEYSSEENKDVAIPVGRPMPNCAAFVVDKNLKPVPSGVSGEIAVTGAGVANGYFGQEELTKAAFLADSLTPADYFSHGAGKKQMYRTGDSGRFGTDGQLYYEGRIKGDSQVKLNGIRIEIREVESAILRASQGIIGNVVVSARHNPDFLVGHVELEPGYYGPQEQERFLESLVSRLQLPKYMCPAVLVPVDQIPMNAHGKMDRLAAQALPIPSVSHYQDNESYVTQTEKTMLEIWTEVLPSDLTQAVAVRPETDFFSLGGGSYLLVRVQRLILDRFGVSIPVRELFGTSTLREMASSVDAATAISAIDWQAETALNSISDNETDASVTTPVKKANMTVVLTGATGYLGKNLLKALLENPAVSTIHCVAVRNATRVPQLKATTAAKIVVHTGNLGAPLLGLSAAAFDELANSADMLIHSGADRSFWDSYQTLRSSNVTSTKTMIQMAARRRIPLHFISSGGLVSQAVPVAVADSITSLSSPPTDGSNGYIATKWASEACLEQAARLLDIPVSIHRVINTPSSASPAQTSQLRTELQAELRNFATKLNAVPQSGSWRGTFDVLRTSTLCASMSASFVRVPDEQMRFFHYPSEMHLDIDGVAEVFGGVEAAEALPPHVWVGRAKALGIDWHFSGQDFEDTVAEGFALKR</sequence>
<dbReference type="Pfam" id="PF23114">
    <property type="entry name" value="NAD-bd_HRPKS_sdrA"/>
    <property type="match status" value="1"/>
</dbReference>
<evidence type="ECO:0000256" key="5">
    <source>
        <dbReference type="ARBA" id="ARBA00022679"/>
    </source>
</evidence>
<dbReference type="Pfam" id="PF08659">
    <property type="entry name" value="KR"/>
    <property type="match status" value="1"/>
</dbReference>
<dbReference type="Pfam" id="PF07993">
    <property type="entry name" value="NAD_binding_4"/>
    <property type="match status" value="1"/>
</dbReference>
<keyword evidence="6" id="KW-0677">Repeat</keyword>
<keyword evidence="7" id="KW-0560">Oxidoreductase</keyword>
<dbReference type="CDD" id="cd19532">
    <property type="entry name" value="C_PKS-NRPS"/>
    <property type="match status" value="1"/>
</dbReference>
<dbReference type="InterPro" id="IPR013120">
    <property type="entry name" value="FAR_NAD-bd"/>
</dbReference>
<dbReference type="InterPro" id="IPR013217">
    <property type="entry name" value="Methyltransf_12"/>
</dbReference>
<feature type="domain" description="Carrier" evidence="13">
    <location>
        <begin position="2404"/>
        <end position="2480"/>
    </location>
</feature>
<dbReference type="Gene3D" id="3.40.50.150">
    <property type="entry name" value="Vaccinia Virus protein VP39"/>
    <property type="match status" value="1"/>
</dbReference>
<protein>
    <recommendedName>
        <fullName evidence="18">Carrier domain-containing protein</fullName>
    </recommendedName>
</protein>
<evidence type="ECO:0000256" key="2">
    <source>
        <dbReference type="ARBA" id="ARBA00022553"/>
    </source>
</evidence>
<evidence type="ECO:0008006" key="18">
    <source>
        <dbReference type="Google" id="ProtNLM"/>
    </source>
</evidence>
<feature type="region of interest" description="N-terminal hotdog fold" evidence="11">
    <location>
        <begin position="935"/>
        <end position="1068"/>
    </location>
</feature>
<dbReference type="Gene3D" id="3.40.366.10">
    <property type="entry name" value="Malonyl-Coenzyme A Acyl Carrier Protein, domain 2"/>
    <property type="match status" value="1"/>
</dbReference>
<dbReference type="InterPro" id="IPR050091">
    <property type="entry name" value="PKS_NRPS_Biosynth_Enz"/>
</dbReference>
<dbReference type="SMART" id="SM00826">
    <property type="entry name" value="PKS_DH"/>
    <property type="match status" value="1"/>
</dbReference>
<dbReference type="PROSITE" id="PS50075">
    <property type="entry name" value="CARRIER"/>
    <property type="match status" value="2"/>
</dbReference>
<proteinExistence type="inferred from homology"/>
<evidence type="ECO:0000256" key="7">
    <source>
        <dbReference type="ARBA" id="ARBA00023002"/>
    </source>
</evidence>
<comment type="similarity">
    <text evidence="9">In the C-terminal section; belongs to the NRP synthetase family.</text>
</comment>
<dbReference type="SMART" id="SM00827">
    <property type="entry name" value="PKS_AT"/>
    <property type="match status" value="1"/>
</dbReference>
<dbReference type="Gene3D" id="3.30.559.10">
    <property type="entry name" value="Chloramphenicol acetyltransferase-like domain"/>
    <property type="match status" value="1"/>
</dbReference>
<dbReference type="SUPFAM" id="SSF51735">
    <property type="entry name" value="NAD(P)-binding Rossmann-fold domains"/>
    <property type="match status" value="2"/>
</dbReference>
<gene>
    <name evidence="16" type="ORF">B5807_02542</name>
</gene>
<dbReference type="InterPro" id="IPR018201">
    <property type="entry name" value="Ketoacyl_synth_AS"/>
</dbReference>
<evidence type="ECO:0000256" key="3">
    <source>
        <dbReference type="ARBA" id="ARBA00022598"/>
    </source>
</evidence>
<evidence type="ECO:0000259" key="14">
    <source>
        <dbReference type="PROSITE" id="PS52004"/>
    </source>
</evidence>
<keyword evidence="5" id="KW-0808">Transferase</keyword>
<keyword evidence="17" id="KW-1185">Reference proteome</keyword>
<feature type="active site" description="Proton donor; for dehydratase activity" evidence="11">
    <location>
        <position position="1147"/>
    </location>
</feature>
<dbReference type="InterPro" id="IPR009081">
    <property type="entry name" value="PP-bd_ACP"/>
</dbReference>
<dbReference type="SUPFAM" id="SSF52777">
    <property type="entry name" value="CoA-dependent acyltransferases"/>
    <property type="match status" value="2"/>
</dbReference>
<name>A0A1Y2M923_EPING</name>
<dbReference type="InterPro" id="IPR049900">
    <property type="entry name" value="PKS_mFAS_DH"/>
</dbReference>
<dbReference type="SUPFAM" id="SSF52151">
    <property type="entry name" value="FabD/lysophospholipase-like"/>
    <property type="match status" value="1"/>
</dbReference>
<dbReference type="InterPro" id="IPR001227">
    <property type="entry name" value="Ac_transferase_dom_sf"/>
</dbReference>
<dbReference type="SUPFAM" id="SSF56801">
    <property type="entry name" value="Acetyl-CoA synthetase-like"/>
    <property type="match status" value="1"/>
</dbReference>
<dbReference type="Pfam" id="PF00109">
    <property type="entry name" value="ketoacyl-synt"/>
    <property type="match status" value="1"/>
</dbReference>
<dbReference type="Proteomes" id="UP000193240">
    <property type="component" value="Unassembled WGS sequence"/>
</dbReference>
<evidence type="ECO:0000259" key="13">
    <source>
        <dbReference type="PROSITE" id="PS50075"/>
    </source>
</evidence>
<dbReference type="CDD" id="cd05930">
    <property type="entry name" value="A_NRPS"/>
    <property type="match status" value="1"/>
</dbReference>
<comment type="similarity">
    <text evidence="10">Belongs to the NRP synthetase family.</text>
</comment>
<dbReference type="InterPro" id="IPR010071">
    <property type="entry name" value="AA_adenyl_dom"/>
</dbReference>
<dbReference type="Pfam" id="PF00550">
    <property type="entry name" value="PP-binding"/>
    <property type="match status" value="2"/>
</dbReference>
<dbReference type="SMART" id="SM00822">
    <property type="entry name" value="PKS_KR"/>
    <property type="match status" value="1"/>
</dbReference>
<dbReference type="OMA" id="CEWHPRK"/>
<dbReference type="CDD" id="cd02440">
    <property type="entry name" value="AdoMet_MTases"/>
    <property type="match status" value="1"/>
</dbReference>
<dbReference type="InterPro" id="IPR020845">
    <property type="entry name" value="AMP-binding_CS"/>
</dbReference>
<dbReference type="Gene3D" id="3.30.300.30">
    <property type="match status" value="1"/>
</dbReference>
<feature type="domain" description="Carrier" evidence="13">
    <location>
        <begin position="3557"/>
        <end position="3637"/>
    </location>
</feature>
<dbReference type="InterPro" id="IPR036291">
    <property type="entry name" value="NAD(P)-bd_dom_sf"/>
</dbReference>
<dbReference type="PANTHER" id="PTHR43775">
    <property type="entry name" value="FATTY ACID SYNTHASE"/>
    <property type="match status" value="1"/>
</dbReference>
<dbReference type="Gene3D" id="3.30.559.30">
    <property type="entry name" value="Nonribosomal peptide synthetase, condensation domain"/>
    <property type="match status" value="1"/>
</dbReference>
<dbReference type="InterPro" id="IPR049552">
    <property type="entry name" value="PKS_DH_N"/>
</dbReference>
<feature type="compositionally biased region" description="Low complexity" evidence="12">
    <location>
        <begin position="2508"/>
        <end position="2532"/>
    </location>
</feature>
<feature type="active site" description="Proton acceptor; for dehydratase activity" evidence="11">
    <location>
        <position position="966"/>
    </location>
</feature>
<evidence type="ECO:0000256" key="6">
    <source>
        <dbReference type="ARBA" id="ARBA00022737"/>
    </source>
</evidence>
<dbReference type="Pfam" id="PF00501">
    <property type="entry name" value="AMP-binding"/>
    <property type="match status" value="1"/>
</dbReference>
<dbReference type="Gene3D" id="3.40.50.720">
    <property type="entry name" value="NAD(P)-binding Rossmann-like Domain"/>
    <property type="match status" value="2"/>
</dbReference>
<evidence type="ECO:0000256" key="8">
    <source>
        <dbReference type="ARBA" id="ARBA00023268"/>
    </source>
</evidence>
<dbReference type="PROSITE" id="PS52004">
    <property type="entry name" value="KS3_2"/>
    <property type="match status" value="1"/>
</dbReference>
<dbReference type="PROSITE" id="PS00606">
    <property type="entry name" value="KS3_1"/>
    <property type="match status" value="1"/>
</dbReference>
<dbReference type="PROSITE" id="PS52019">
    <property type="entry name" value="PKS_MFAS_DH"/>
    <property type="match status" value="1"/>
</dbReference>
<dbReference type="InterPro" id="IPR016036">
    <property type="entry name" value="Malonyl_transacylase_ACP-bd"/>
</dbReference>
<keyword evidence="3" id="KW-0436">Ligase</keyword>
<dbReference type="SMART" id="SM00825">
    <property type="entry name" value="PKS_KS"/>
    <property type="match status" value="1"/>
</dbReference>
<dbReference type="GO" id="GO:0031177">
    <property type="term" value="F:phosphopantetheine binding"/>
    <property type="evidence" value="ECO:0007669"/>
    <property type="project" value="InterPro"/>
</dbReference>
<accession>A0A1Y2M923</accession>
<dbReference type="STRING" id="105696.A0A1Y2M923"/>
<evidence type="ECO:0000256" key="9">
    <source>
        <dbReference type="ARBA" id="ARBA00029443"/>
    </source>
</evidence>
<dbReference type="InterPro" id="IPR042104">
    <property type="entry name" value="PKS_dehydratase_sf"/>
</dbReference>
<dbReference type="GO" id="GO:0004312">
    <property type="term" value="F:fatty acid synthase activity"/>
    <property type="evidence" value="ECO:0007669"/>
    <property type="project" value="TreeGrafter"/>
</dbReference>
<dbReference type="NCBIfam" id="TIGR01733">
    <property type="entry name" value="AA-adenyl-dom"/>
    <property type="match status" value="1"/>
</dbReference>
<dbReference type="GO" id="GO:0004315">
    <property type="term" value="F:3-oxoacyl-[acyl-carrier-protein] synthase activity"/>
    <property type="evidence" value="ECO:0007669"/>
    <property type="project" value="InterPro"/>
</dbReference>
<dbReference type="Gene3D" id="1.10.1200.10">
    <property type="entry name" value="ACP-like"/>
    <property type="match status" value="2"/>
</dbReference>
<evidence type="ECO:0000313" key="17">
    <source>
        <dbReference type="Proteomes" id="UP000193240"/>
    </source>
</evidence>
<dbReference type="InterPro" id="IPR057326">
    <property type="entry name" value="KR_dom"/>
</dbReference>
<dbReference type="SUPFAM" id="SSF47336">
    <property type="entry name" value="ACP-like"/>
    <property type="match status" value="2"/>
</dbReference>
<dbReference type="InterPro" id="IPR001242">
    <property type="entry name" value="Condensation_dom"/>
</dbReference>
<dbReference type="Pfam" id="PF21089">
    <property type="entry name" value="PKS_DH_N"/>
    <property type="match status" value="1"/>
</dbReference>
<evidence type="ECO:0000256" key="4">
    <source>
        <dbReference type="ARBA" id="ARBA00022603"/>
    </source>
</evidence>
<dbReference type="InterPro" id="IPR042099">
    <property type="entry name" value="ANL_N_sf"/>
</dbReference>
<dbReference type="InterPro" id="IPR023213">
    <property type="entry name" value="CAT-like_dom_sf"/>
</dbReference>
<dbReference type="EMBL" id="KZ107839">
    <property type="protein sequence ID" value="OSS52590.1"/>
    <property type="molecule type" value="Genomic_DNA"/>
</dbReference>
<dbReference type="InParanoid" id="A0A1Y2M923"/>
<dbReference type="InterPro" id="IPR029063">
    <property type="entry name" value="SAM-dependent_MTases_sf"/>
</dbReference>
<keyword evidence="1" id="KW-0596">Phosphopantetheine</keyword>
<dbReference type="InterPro" id="IPR014031">
    <property type="entry name" value="Ketoacyl_synth_C"/>
</dbReference>
<dbReference type="GO" id="GO:0008168">
    <property type="term" value="F:methyltransferase activity"/>
    <property type="evidence" value="ECO:0007669"/>
    <property type="project" value="UniProtKB-KW"/>
</dbReference>
<dbReference type="GO" id="GO:0030639">
    <property type="term" value="P:polyketide biosynthetic process"/>
    <property type="evidence" value="ECO:0007669"/>
    <property type="project" value="UniProtKB-ARBA"/>
</dbReference>
<dbReference type="InterPro" id="IPR013968">
    <property type="entry name" value="PKS_KR"/>
</dbReference>
<evidence type="ECO:0000313" key="16">
    <source>
        <dbReference type="EMBL" id="OSS52590.1"/>
    </source>
</evidence>
<dbReference type="InterPro" id="IPR006162">
    <property type="entry name" value="Ppantetheine_attach_site"/>
</dbReference>
<dbReference type="SUPFAM" id="SSF53335">
    <property type="entry name" value="S-adenosyl-L-methionine-dependent methyltransferases"/>
    <property type="match status" value="1"/>
</dbReference>
<evidence type="ECO:0000256" key="12">
    <source>
        <dbReference type="SAM" id="MobiDB-lite"/>
    </source>
</evidence>
<dbReference type="GO" id="GO:0006633">
    <property type="term" value="P:fatty acid biosynthetic process"/>
    <property type="evidence" value="ECO:0007669"/>
    <property type="project" value="InterPro"/>
</dbReference>
<dbReference type="Pfam" id="PF00668">
    <property type="entry name" value="Condensation"/>
    <property type="match status" value="1"/>
</dbReference>
<evidence type="ECO:0000256" key="11">
    <source>
        <dbReference type="PROSITE-ProRule" id="PRU01363"/>
    </source>
</evidence>
<reference evidence="16 17" key="1">
    <citation type="journal article" date="2017" name="Genome Announc.">
        <title>Genome sequence of the saprophytic ascomycete Epicoccum nigrum ICMP 19927 strain isolated from New Zealand.</title>
        <authorList>
            <person name="Fokin M."/>
            <person name="Fleetwood D."/>
            <person name="Weir B.S."/>
            <person name="Villas-Boas S.G."/>
        </authorList>
    </citation>
    <scope>NUCLEOTIDE SEQUENCE [LARGE SCALE GENOMIC DNA]</scope>
    <source>
        <strain evidence="16 17">ICMP 19927</strain>
    </source>
</reference>
<dbReference type="Pfam" id="PF14765">
    <property type="entry name" value="PS-DH"/>
    <property type="match status" value="1"/>
</dbReference>
<dbReference type="InterPro" id="IPR032821">
    <property type="entry name" value="PKS_assoc"/>
</dbReference>
<dbReference type="SUPFAM" id="SSF53901">
    <property type="entry name" value="Thiolase-like"/>
    <property type="match status" value="1"/>
</dbReference>
<dbReference type="GO" id="GO:0032259">
    <property type="term" value="P:methylation"/>
    <property type="evidence" value="ECO:0007669"/>
    <property type="project" value="UniProtKB-KW"/>
</dbReference>
<dbReference type="InterPro" id="IPR020806">
    <property type="entry name" value="PKS_PP-bd"/>
</dbReference>
<dbReference type="Gene3D" id="3.40.50.12780">
    <property type="entry name" value="N-terminal domain of ligase-like"/>
    <property type="match status" value="1"/>
</dbReference>
<dbReference type="SMART" id="SM00823">
    <property type="entry name" value="PKS_PP"/>
    <property type="match status" value="2"/>
</dbReference>
<dbReference type="InterPro" id="IPR049551">
    <property type="entry name" value="PKS_DH_C"/>
</dbReference>